<dbReference type="AlphaFoldDB" id="A0A7J6GLQ4"/>
<proteinExistence type="predicted"/>
<evidence type="ECO:0000259" key="5">
    <source>
        <dbReference type="PROSITE" id="PS50089"/>
    </source>
</evidence>
<organism evidence="7 8">
    <name type="scientific">Cannabis sativa</name>
    <name type="common">Hemp</name>
    <name type="synonym">Marijuana</name>
    <dbReference type="NCBI Taxonomy" id="3483"/>
    <lineage>
        <taxon>Eukaryota</taxon>
        <taxon>Viridiplantae</taxon>
        <taxon>Streptophyta</taxon>
        <taxon>Embryophyta</taxon>
        <taxon>Tracheophyta</taxon>
        <taxon>Spermatophyta</taxon>
        <taxon>Magnoliopsida</taxon>
        <taxon>eudicotyledons</taxon>
        <taxon>Gunneridae</taxon>
        <taxon>Pentapetalae</taxon>
        <taxon>rosids</taxon>
        <taxon>fabids</taxon>
        <taxon>Rosales</taxon>
        <taxon>Cannabaceae</taxon>
        <taxon>Cannabis</taxon>
    </lineage>
</organism>
<dbReference type="GO" id="GO:0008270">
    <property type="term" value="F:zinc ion binding"/>
    <property type="evidence" value="ECO:0007669"/>
    <property type="project" value="UniProtKB-KW"/>
</dbReference>
<keyword evidence="3 4" id="KW-0862">Zinc</keyword>
<dbReference type="InterPro" id="IPR006813">
    <property type="entry name" value="Glyco_trans_17"/>
</dbReference>
<feature type="domain" description="RING-type" evidence="5">
    <location>
        <begin position="552"/>
        <end position="590"/>
    </location>
</feature>
<dbReference type="InterPro" id="IPR000571">
    <property type="entry name" value="Znf_CCCH"/>
</dbReference>
<sequence length="616" mass="71006">MDHLCRLHGWSLLSQPRRIFDGIIFSNELDLLEIRWRELYPYVSKFVILESNVTFTGKRKPPFFALNRDRFSFAEDKIVHDVLPGEMGNQGSSHKDPFLLERRQRTAMDFLVRISGISYGDVLIMSDADEIPSPHTLKLLQWCDGVPPVLHLELKNYMYSFEFPVDHNSWRASAHIYGPQTRYRHSRQTDYIFSDAGWHCSFCFRLIQEIVFKMTAYSHADRVTHKDFLNFSRIQKFICGGNDLFDMLPEEYSFKELIKKMGPIPRSASAVHLPSYLIQNADKFKFLLPGGYSEEKPPTEQVCNFFRKPIKNKNIRKRTVTEDDEESNKDSTFLHNQKKAPKADNKLYFSSGPSKSTTLVESNVAPDTTVFQFESSKEIQVQHDSRATATLETETDFTKDARAIRERVLKQAEEALKGKNKSGGDDKLYKGVNAYTDFKAGFRREQTVSSEKAGGSHGPLRASAHIRATTRFDYQPDICKDYKETGYCGYGDSCKFMHDRGDYKSGWQMEREWEDAEKIRKRNLALREAGDGDDIVGDESDEDDENALPFACFICRQPFVDPVVTKCKHYFCEHCALRHHTKNKKCFVCNTPTLGIFNTAHEIRKKMAEEGKKTDT</sequence>
<dbReference type="InterPro" id="IPR013083">
    <property type="entry name" value="Znf_RING/FYVE/PHD"/>
</dbReference>
<dbReference type="Pfam" id="PF04724">
    <property type="entry name" value="Glyco_transf_17"/>
    <property type="match status" value="1"/>
</dbReference>
<keyword evidence="2 4" id="KW-0863">Zinc-finger</keyword>
<dbReference type="PANTHER" id="PTHR12930">
    <property type="entry name" value="ZINC FINGER PROTEIN 183"/>
    <property type="match status" value="1"/>
</dbReference>
<reference evidence="7 8" key="1">
    <citation type="journal article" date="2020" name="bioRxiv">
        <title>Sequence and annotation of 42 cannabis genomes reveals extensive copy number variation in cannabinoid synthesis and pathogen resistance genes.</title>
        <authorList>
            <person name="Mckernan K.J."/>
            <person name="Helbert Y."/>
            <person name="Kane L.T."/>
            <person name="Ebling H."/>
            <person name="Zhang L."/>
            <person name="Liu B."/>
            <person name="Eaton Z."/>
            <person name="Mclaughlin S."/>
            <person name="Kingan S."/>
            <person name="Baybayan P."/>
            <person name="Concepcion G."/>
            <person name="Jordan M."/>
            <person name="Riva A."/>
            <person name="Barbazuk W."/>
            <person name="Harkins T."/>
        </authorList>
    </citation>
    <scope>NUCLEOTIDE SEQUENCE [LARGE SCALE GENOMIC DNA]</scope>
    <source>
        <strain evidence="8">cv. Jamaican Lion 4</strain>
        <tissue evidence="7">Leaf</tissue>
    </source>
</reference>
<dbReference type="GO" id="GO:0003830">
    <property type="term" value="F:beta-1,4-mannosylglycoprotein 4-beta-N-acetylglucosaminyltransferase activity"/>
    <property type="evidence" value="ECO:0007669"/>
    <property type="project" value="InterPro"/>
</dbReference>
<name>A0A7J6GLQ4_CANSA</name>
<dbReference type="SMART" id="SM00356">
    <property type="entry name" value="ZnF_C3H1"/>
    <property type="match status" value="1"/>
</dbReference>
<evidence type="ECO:0000313" key="8">
    <source>
        <dbReference type="Proteomes" id="UP000583929"/>
    </source>
</evidence>
<dbReference type="Pfam" id="PF00642">
    <property type="entry name" value="zf-CCCH"/>
    <property type="match status" value="1"/>
</dbReference>
<evidence type="ECO:0000313" key="7">
    <source>
        <dbReference type="EMBL" id="KAF4383846.1"/>
    </source>
</evidence>
<dbReference type="PANTHER" id="PTHR12930:SF0">
    <property type="entry name" value="RING FINGER PROTEIN 113B"/>
    <property type="match status" value="1"/>
</dbReference>
<dbReference type="Gene3D" id="4.10.1000.10">
    <property type="entry name" value="Zinc finger, CCCH-type"/>
    <property type="match status" value="1"/>
</dbReference>
<dbReference type="PROSITE" id="PS00518">
    <property type="entry name" value="ZF_RING_1"/>
    <property type="match status" value="1"/>
</dbReference>
<evidence type="ECO:0000256" key="4">
    <source>
        <dbReference type="PROSITE-ProRule" id="PRU00723"/>
    </source>
</evidence>
<dbReference type="Proteomes" id="UP000583929">
    <property type="component" value="Unassembled WGS sequence"/>
</dbReference>
<dbReference type="InterPro" id="IPR017907">
    <property type="entry name" value="Znf_RING_CS"/>
</dbReference>
<dbReference type="SUPFAM" id="SSF57850">
    <property type="entry name" value="RING/U-box"/>
    <property type="match status" value="1"/>
</dbReference>
<dbReference type="FunFam" id="3.30.40.10:FF:000045">
    <property type="entry name" value="RING finger protein 113A"/>
    <property type="match status" value="1"/>
</dbReference>
<dbReference type="SMART" id="SM00184">
    <property type="entry name" value="RING"/>
    <property type="match status" value="1"/>
</dbReference>
<dbReference type="PROSITE" id="PS50103">
    <property type="entry name" value="ZF_C3H1"/>
    <property type="match status" value="1"/>
</dbReference>
<evidence type="ECO:0000256" key="3">
    <source>
        <dbReference type="ARBA" id="ARBA00022833"/>
    </source>
</evidence>
<dbReference type="FunFam" id="4.10.1000.10:FF:000014">
    <property type="entry name" value="Zinc finger CCCH domain-containing protein 1"/>
    <property type="match status" value="1"/>
</dbReference>
<feature type="domain" description="C3H1-type" evidence="6">
    <location>
        <begin position="473"/>
        <end position="501"/>
    </location>
</feature>
<dbReference type="GO" id="GO:0005684">
    <property type="term" value="C:U2-type spliceosomal complex"/>
    <property type="evidence" value="ECO:0007669"/>
    <property type="project" value="TreeGrafter"/>
</dbReference>
<accession>A0A7J6GLQ4</accession>
<dbReference type="CDD" id="cd16539">
    <property type="entry name" value="RING-HC_RNF113A_B"/>
    <property type="match status" value="1"/>
</dbReference>
<dbReference type="GO" id="GO:0016020">
    <property type="term" value="C:membrane"/>
    <property type="evidence" value="ECO:0007669"/>
    <property type="project" value="InterPro"/>
</dbReference>
<evidence type="ECO:0000256" key="2">
    <source>
        <dbReference type="ARBA" id="ARBA00022771"/>
    </source>
</evidence>
<dbReference type="GO" id="GO:0034247">
    <property type="term" value="P:snoRNA splicing"/>
    <property type="evidence" value="ECO:0007669"/>
    <property type="project" value="TreeGrafter"/>
</dbReference>
<dbReference type="EMBL" id="JAATIQ010000095">
    <property type="protein sequence ID" value="KAF4383846.1"/>
    <property type="molecule type" value="Genomic_DNA"/>
</dbReference>
<evidence type="ECO:0000259" key="6">
    <source>
        <dbReference type="PROSITE" id="PS50103"/>
    </source>
</evidence>
<dbReference type="InterPro" id="IPR039971">
    <property type="entry name" value="CWC24-like"/>
</dbReference>
<protein>
    <submittedName>
        <fullName evidence="7">Uncharacterized protein</fullName>
    </submittedName>
</protein>
<comment type="caution">
    <text evidence="7">The sequence shown here is derived from an EMBL/GenBank/DDBJ whole genome shotgun (WGS) entry which is preliminary data.</text>
</comment>
<feature type="zinc finger region" description="C3H1-type" evidence="4">
    <location>
        <begin position="473"/>
        <end position="501"/>
    </location>
</feature>
<dbReference type="InterPro" id="IPR036855">
    <property type="entry name" value="Znf_CCCH_sf"/>
</dbReference>
<dbReference type="PROSITE" id="PS50089">
    <property type="entry name" value="ZF_RING_2"/>
    <property type="match status" value="1"/>
</dbReference>
<gene>
    <name evidence="7" type="ORF">G4B88_016279</name>
</gene>
<evidence type="ECO:0000256" key="1">
    <source>
        <dbReference type="ARBA" id="ARBA00022723"/>
    </source>
</evidence>
<dbReference type="Gene3D" id="3.30.40.10">
    <property type="entry name" value="Zinc/RING finger domain, C3HC4 (zinc finger)"/>
    <property type="match status" value="1"/>
</dbReference>
<dbReference type="Pfam" id="PF13920">
    <property type="entry name" value="zf-C3HC4_3"/>
    <property type="match status" value="1"/>
</dbReference>
<keyword evidence="1 4" id="KW-0479">Metal-binding</keyword>
<dbReference type="SUPFAM" id="SSF90229">
    <property type="entry name" value="CCCH zinc finger"/>
    <property type="match status" value="1"/>
</dbReference>
<dbReference type="InterPro" id="IPR001841">
    <property type="entry name" value="Znf_RING"/>
</dbReference>
<keyword evidence="8" id="KW-1185">Reference proteome</keyword>